<accession>A0A4Z2FTV3</accession>
<sequence length="155" mass="16706">MSTTVVHRSCRYSFTIPSTLSMRTLLWPSLDTMRRATSACRVAMGTGRGGRGCGRGRSYGRWAELWNVGGAVGGGRGYVRWAELWQEYGNRRTQKPSGGSSRSVCSGWNTGQGAGPGCTWGWRVTSSGASGTTTKSRVSWAKCALRPRPCEGDGM</sequence>
<evidence type="ECO:0000313" key="2">
    <source>
        <dbReference type="Proteomes" id="UP000314294"/>
    </source>
</evidence>
<keyword evidence="2" id="KW-1185">Reference proteome</keyword>
<proteinExistence type="predicted"/>
<reference evidence="1 2" key="1">
    <citation type="submission" date="2019-03" db="EMBL/GenBank/DDBJ databases">
        <title>First draft genome of Liparis tanakae, snailfish: a comprehensive survey of snailfish specific genes.</title>
        <authorList>
            <person name="Kim W."/>
            <person name="Song I."/>
            <person name="Jeong J.-H."/>
            <person name="Kim D."/>
            <person name="Kim S."/>
            <person name="Ryu S."/>
            <person name="Song J.Y."/>
            <person name="Lee S.K."/>
        </authorList>
    </citation>
    <scope>NUCLEOTIDE SEQUENCE [LARGE SCALE GENOMIC DNA]</scope>
    <source>
        <tissue evidence="1">Muscle</tissue>
    </source>
</reference>
<dbReference type="AlphaFoldDB" id="A0A4Z2FTV3"/>
<dbReference type="Proteomes" id="UP000314294">
    <property type="component" value="Unassembled WGS sequence"/>
</dbReference>
<name>A0A4Z2FTV3_9TELE</name>
<gene>
    <name evidence="1" type="ORF">EYF80_045978</name>
</gene>
<dbReference type="EMBL" id="SRLO01000943">
    <property type="protein sequence ID" value="TNN43812.1"/>
    <property type="molecule type" value="Genomic_DNA"/>
</dbReference>
<comment type="caution">
    <text evidence="1">The sequence shown here is derived from an EMBL/GenBank/DDBJ whole genome shotgun (WGS) entry which is preliminary data.</text>
</comment>
<evidence type="ECO:0000313" key="1">
    <source>
        <dbReference type="EMBL" id="TNN43812.1"/>
    </source>
</evidence>
<protein>
    <submittedName>
        <fullName evidence="1">Uncharacterized protein</fullName>
    </submittedName>
</protein>
<organism evidence="1 2">
    <name type="scientific">Liparis tanakae</name>
    <name type="common">Tanaka's snailfish</name>
    <dbReference type="NCBI Taxonomy" id="230148"/>
    <lineage>
        <taxon>Eukaryota</taxon>
        <taxon>Metazoa</taxon>
        <taxon>Chordata</taxon>
        <taxon>Craniata</taxon>
        <taxon>Vertebrata</taxon>
        <taxon>Euteleostomi</taxon>
        <taxon>Actinopterygii</taxon>
        <taxon>Neopterygii</taxon>
        <taxon>Teleostei</taxon>
        <taxon>Neoteleostei</taxon>
        <taxon>Acanthomorphata</taxon>
        <taxon>Eupercaria</taxon>
        <taxon>Perciformes</taxon>
        <taxon>Cottioidei</taxon>
        <taxon>Cottales</taxon>
        <taxon>Liparidae</taxon>
        <taxon>Liparis</taxon>
    </lineage>
</organism>